<gene>
    <name evidence="1" type="ORF">CR513_12358</name>
</gene>
<dbReference type="EMBL" id="QJKJ01002164">
    <property type="protein sequence ID" value="RDY03995.1"/>
    <property type="molecule type" value="Genomic_DNA"/>
</dbReference>
<dbReference type="AlphaFoldDB" id="A0A371HMH4"/>
<organism evidence="1 2">
    <name type="scientific">Mucuna pruriens</name>
    <name type="common">Velvet bean</name>
    <name type="synonym">Dolichos pruriens</name>
    <dbReference type="NCBI Taxonomy" id="157652"/>
    <lineage>
        <taxon>Eukaryota</taxon>
        <taxon>Viridiplantae</taxon>
        <taxon>Streptophyta</taxon>
        <taxon>Embryophyta</taxon>
        <taxon>Tracheophyta</taxon>
        <taxon>Spermatophyta</taxon>
        <taxon>Magnoliopsida</taxon>
        <taxon>eudicotyledons</taxon>
        <taxon>Gunneridae</taxon>
        <taxon>Pentapetalae</taxon>
        <taxon>rosids</taxon>
        <taxon>fabids</taxon>
        <taxon>Fabales</taxon>
        <taxon>Fabaceae</taxon>
        <taxon>Papilionoideae</taxon>
        <taxon>50 kb inversion clade</taxon>
        <taxon>NPAAA clade</taxon>
        <taxon>indigoferoid/millettioid clade</taxon>
        <taxon>Phaseoleae</taxon>
        <taxon>Mucuna</taxon>
    </lineage>
</organism>
<accession>A0A371HMH4</accession>
<comment type="caution">
    <text evidence="1">The sequence shown here is derived from an EMBL/GenBank/DDBJ whole genome shotgun (WGS) entry which is preliminary data.</text>
</comment>
<name>A0A371HMH4_MUCPR</name>
<feature type="non-terminal residue" evidence="1">
    <location>
        <position position="93"/>
    </location>
</feature>
<evidence type="ECO:0000313" key="1">
    <source>
        <dbReference type="EMBL" id="RDY03995.1"/>
    </source>
</evidence>
<dbReference type="Proteomes" id="UP000257109">
    <property type="component" value="Unassembled WGS sequence"/>
</dbReference>
<reference evidence="1" key="1">
    <citation type="submission" date="2018-05" db="EMBL/GenBank/DDBJ databases">
        <title>Draft genome of Mucuna pruriens seed.</title>
        <authorList>
            <person name="Nnadi N.E."/>
            <person name="Vos R."/>
            <person name="Hasami M.H."/>
            <person name="Devisetty U.K."/>
            <person name="Aguiy J.C."/>
        </authorList>
    </citation>
    <scope>NUCLEOTIDE SEQUENCE [LARGE SCALE GENOMIC DNA]</scope>
    <source>
        <strain evidence="1">JCA_2017</strain>
    </source>
</reference>
<sequence length="93" mass="10553">MTMIIKLIYPKTFGECRGSKFETNSLQEGEDDTYMEGETPTLEGPIIRGRLKWIQEEVQQNLATLKDQGEDQGGHNFTMYPTALKATYMDGNT</sequence>
<keyword evidence="2" id="KW-1185">Reference proteome</keyword>
<proteinExistence type="predicted"/>
<protein>
    <submittedName>
        <fullName evidence="1">Uncharacterized protein</fullName>
    </submittedName>
</protein>
<evidence type="ECO:0000313" key="2">
    <source>
        <dbReference type="Proteomes" id="UP000257109"/>
    </source>
</evidence>
<feature type="non-terminal residue" evidence="1">
    <location>
        <position position="1"/>
    </location>
</feature>